<evidence type="ECO:0000313" key="2">
    <source>
        <dbReference type="Proteomes" id="UP000263833"/>
    </source>
</evidence>
<dbReference type="EMBL" id="QRGP01000001">
    <property type="protein sequence ID" value="RDV06934.1"/>
    <property type="molecule type" value="Genomic_DNA"/>
</dbReference>
<organism evidence="1 2">
    <name type="scientific">Sphingorhabdus pulchriflava</name>
    <dbReference type="NCBI Taxonomy" id="2292257"/>
    <lineage>
        <taxon>Bacteria</taxon>
        <taxon>Pseudomonadati</taxon>
        <taxon>Pseudomonadota</taxon>
        <taxon>Alphaproteobacteria</taxon>
        <taxon>Sphingomonadales</taxon>
        <taxon>Sphingomonadaceae</taxon>
        <taxon>Sphingorhabdus</taxon>
    </lineage>
</organism>
<dbReference type="Proteomes" id="UP000263833">
    <property type="component" value="Unassembled WGS sequence"/>
</dbReference>
<accession>A0A371BH57</accession>
<reference evidence="2" key="1">
    <citation type="submission" date="2018-08" db="EMBL/GenBank/DDBJ databases">
        <authorList>
            <person name="Kim S.-J."/>
            <person name="Jung G.-Y."/>
        </authorList>
    </citation>
    <scope>NUCLEOTIDE SEQUENCE [LARGE SCALE GENOMIC DNA]</scope>
    <source>
        <strain evidence="2">GY_G</strain>
    </source>
</reference>
<name>A0A371BH57_9SPHN</name>
<protein>
    <submittedName>
        <fullName evidence="1">Uncharacterized protein</fullName>
    </submittedName>
</protein>
<dbReference type="AlphaFoldDB" id="A0A371BH57"/>
<proteinExistence type="predicted"/>
<evidence type="ECO:0000313" key="1">
    <source>
        <dbReference type="EMBL" id="RDV06934.1"/>
    </source>
</evidence>
<keyword evidence="2" id="KW-1185">Reference proteome</keyword>
<sequence>MFGDASKGRSAAIQDSRELGDLASVFSDPDKISLLENGKSVAEIARLTKPIEDRLREGLSEVRSLQSEIVSGISEQQLEMELAESLVGLSNINRRTAEDIAKRVEAAARGES</sequence>
<comment type="caution">
    <text evidence="1">The sequence shown here is derived from an EMBL/GenBank/DDBJ whole genome shotgun (WGS) entry which is preliminary data.</text>
</comment>
<gene>
    <name evidence="1" type="ORF">DXH95_05945</name>
</gene>